<evidence type="ECO:0008006" key="4">
    <source>
        <dbReference type="Google" id="ProtNLM"/>
    </source>
</evidence>
<reference evidence="2 3" key="1">
    <citation type="journal article" date="2021" name="Sci. Rep.">
        <title>Chromosome anchoring in Senegalese sole (Solea senegalensis) reveals sex-associated markers and genome rearrangements in flatfish.</title>
        <authorList>
            <person name="Guerrero-Cozar I."/>
            <person name="Gomez-Garrido J."/>
            <person name="Berbel C."/>
            <person name="Martinez-Blanch J.F."/>
            <person name="Alioto T."/>
            <person name="Claros M.G."/>
            <person name="Gagnaire P.A."/>
            <person name="Manchado M."/>
        </authorList>
    </citation>
    <scope>NUCLEOTIDE SEQUENCE [LARGE SCALE GENOMIC DNA]</scope>
    <source>
        <strain evidence="2">Sse05_10M</strain>
    </source>
</reference>
<dbReference type="InterPro" id="IPR031630">
    <property type="entry name" value="CCDC117"/>
</dbReference>
<evidence type="ECO:0000256" key="1">
    <source>
        <dbReference type="SAM" id="MobiDB-lite"/>
    </source>
</evidence>
<accession>A0AAV6QLF6</accession>
<dbReference type="AlphaFoldDB" id="A0AAV6QLF6"/>
<feature type="compositionally biased region" description="Polar residues" evidence="1">
    <location>
        <begin position="283"/>
        <end position="292"/>
    </location>
</feature>
<dbReference type="Proteomes" id="UP000693946">
    <property type="component" value="Linkage Group LG5"/>
</dbReference>
<sequence>MKGVVYPWFSSNHLTNWINMHQSGPSVSSELELLPSMYSFSGPTSLPQFFDLGSPSTPGHRRRPTASNNSWETRCLRKHRRGVDDEGCSAKRRRLMVEAEVDISGDSHCSTHPAWAAASSCHSLSAQHVSTALPPQPSSEPQPLPLSHPSPSLSRSENENSGMEIEAAQRRLQEIEDRITLEDDDDEENLDVEPAPRRPVLVMSDSLKEGLQRSISDILPHKVAQSVSHSCMELVLWRPPDDHFGPRLKSSLQKQRKQQTVSRQQPPTPCPSPVPHSPLSPSTEPTDTSSLLYSFPVAHGSGEEDMEM</sequence>
<gene>
    <name evidence="2" type="ORF">JOB18_038424</name>
</gene>
<organism evidence="2 3">
    <name type="scientific">Solea senegalensis</name>
    <name type="common">Senegalese sole</name>
    <dbReference type="NCBI Taxonomy" id="28829"/>
    <lineage>
        <taxon>Eukaryota</taxon>
        <taxon>Metazoa</taxon>
        <taxon>Chordata</taxon>
        <taxon>Craniata</taxon>
        <taxon>Vertebrata</taxon>
        <taxon>Euteleostomi</taxon>
        <taxon>Actinopterygii</taxon>
        <taxon>Neopterygii</taxon>
        <taxon>Teleostei</taxon>
        <taxon>Neoteleostei</taxon>
        <taxon>Acanthomorphata</taxon>
        <taxon>Carangaria</taxon>
        <taxon>Pleuronectiformes</taxon>
        <taxon>Pleuronectoidei</taxon>
        <taxon>Soleidae</taxon>
        <taxon>Solea</taxon>
    </lineage>
</organism>
<feature type="compositionally biased region" description="Pro residues" evidence="1">
    <location>
        <begin position="266"/>
        <end position="278"/>
    </location>
</feature>
<keyword evidence="3" id="KW-1185">Reference proteome</keyword>
<feature type="region of interest" description="Disordered" evidence="1">
    <location>
        <begin position="127"/>
        <end position="163"/>
    </location>
</feature>
<dbReference type="EMBL" id="JAGKHQ010000017">
    <property type="protein sequence ID" value="KAG7490574.1"/>
    <property type="molecule type" value="Genomic_DNA"/>
</dbReference>
<dbReference type="PANTHER" id="PTHR36128">
    <property type="entry name" value="COILED-COIL DOMAIN-CONTAINING PROTEIN 117"/>
    <property type="match status" value="1"/>
</dbReference>
<comment type="caution">
    <text evidence="2">The sequence shown here is derived from an EMBL/GenBank/DDBJ whole genome shotgun (WGS) entry which is preliminary data.</text>
</comment>
<feature type="compositionally biased region" description="Pro residues" evidence="1">
    <location>
        <begin position="134"/>
        <end position="148"/>
    </location>
</feature>
<evidence type="ECO:0000313" key="3">
    <source>
        <dbReference type="Proteomes" id="UP000693946"/>
    </source>
</evidence>
<evidence type="ECO:0000313" key="2">
    <source>
        <dbReference type="EMBL" id="KAG7490574.1"/>
    </source>
</evidence>
<dbReference type="Pfam" id="PF15810">
    <property type="entry name" value="CCDC117"/>
    <property type="match status" value="1"/>
</dbReference>
<protein>
    <recommendedName>
        <fullName evidence="4">Coiled-coil domain-containing protein 117</fullName>
    </recommendedName>
</protein>
<feature type="region of interest" description="Disordered" evidence="1">
    <location>
        <begin position="245"/>
        <end position="308"/>
    </location>
</feature>
<name>A0AAV6QLF6_SOLSE</name>
<proteinExistence type="predicted"/>
<dbReference type="PANTHER" id="PTHR36128:SF1">
    <property type="entry name" value="COILED-COIL DOMAIN-CONTAINING PROTEIN 117"/>
    <property type="match status" value="1"/>
</dbReference>